<dbReference type="EMBL" id="JAJAGQ010000022">
    <property type="protein sequence ID" value="KAJ8530283.1"/>
    <property type="molecule type" value="Genomic_DNA"/>
</dbReference>
<gene>
    <name evidence="11" type="ORF">K7X08_037118</name>
</gene>
<evidence type="ECO:0000256" key="8">
    <source>
        <dbReference type="PROSITE-ProRule" id="PRU00259"/>
    </source>
</evidence>
<feature type="region of interest" description="Disordered" evidence="9">
    <location>
        <begin position="2040"/>
        <end position="2105"/>
    </location>
</feature>
<evidence type="ECO:0000259" key="10">
    <source>
        <dbReference type="PROSITE" id="PS50237"/>
    </source>
</evidence>
<evidence type="ECO:0000256" key="9">
    <source>
        <dbReference type="SAM" id="MobiDB-lite"/>
    </source>
</evidence>
<feature type="compositionally biased region" description="Basic and acidic residues" evidence="9">
    <location>
        <begin position="2075"/>
        <end position="2087"/>
    </location>
</feature>
<dbReference type="GO" id="GO:0061630">
    <property type="term" value="F:ubiquitin protein ligase activity"/>
    <property type="evidence" value="ECO:0007669"/>
    <property type="project" value="UniProtKB-EC"/>
</dbReference>
<feature type="compositionally biased region" description="Basic and acidic residues" evidence="9">
    <location>
        <begin position="2054"/>
        <end position="2064"/>
    </location>
</feature>
<feature type="compositionally biased region" description="Polar residues" evidence="9">
    <location>
        <begin position="2040"/>
        <end position="2052"/>
    </location>
</feature>
<feature type="repeat" description="ARM" evidence="8">
    <location>
        <begin position="233"/>
        <end position="261"/>
    </location>
</feature>
<evidence type="ECO:0000313" key="12">
    <source>
        <dbReference type="Proteomes" id="UP001152561"/>
    </source>
</evidence>
<evidence type="ECO:0000313" key="11">
    <source>
        <dbReference type="EMBL" id="KAJ8530283.1"/>
    </source>
</evidence>
<dbReference type="InterPro" id="IPR057948">
    <property type="entry name" value="TPR_TRIP12_N"/>
</dbReference>
<dbReference type="InterPro" id="IPR000569">
    <property type="entry name" value="HECT_dom"/>
</dbReference>
<dbReference type="PANTHER" id="PTHR45670">
    <property type="entry name" value="E3 UBIQUITIN-PROTEIN LIGASE TRIP12"/>
    <property type="match status" value="1"/>
</dbReference>
<feature type="region of interest" description="Disordered" evidence="9">
    <location>
        <begin position="1"/>
        <end position="147"/>
    </location>
</feature>
<feature type="region of interest" description="Disordered" evidence="9">
    <location>
        <begin position="517"/>
        <end position="541"/>
    </location>
</feature>
<dbReference type="Gene3D" id="3.90.1750.10">
    <property type="entry name" value="Hect, E3 ligase catalytic domains"/>
    <property type="match status" value="1"/>
</dbReference>
<comment type="caution">
    <text evidence="11">The sequence shown here is derived from an EMBL/GenBank/DDBJ whole genome shotgun (WGS) entry which is preliminary data.</text>
</comment>
<dbReference type="GO" id="GO:0000209">
    <property type="term" value="P:protein polyubiquitination"/>
    <property type="evidence" value="ECO:0007669"/>
    <property type="project" value="TreeGrafter"/>
</dbReference>
<feature type="region of interest" description="Disordered" evidence="9">
    <location>
        <begin position="662"/>
        <end position="725"/>
    </location>
</feature>
<feature type="region of interest" description="Disordered" evidence="9">
    <location>
        <begin position="1197"/>
        <end position="1219"/>
    </location>
</feature>
<feature type="compositionally biased region" description="Polar residues" evidence="9">
    <location>
        <begin position="1140"/>
        <end position="1150"/>
    </location>
</feature>
<evidence type="ECO:0000256" key="2">
    <source>
        <dbReference type="ARBA" id="ARBA00006331"/>
    </source>
</evidence>
<keyword evidence="12" id="KW-1185">Reference proteome</keyword>
<keyword evidence="6 7" id="KW-0833">Ubl conjugation pathway</keyword>
<evidence type="ECO:0000256" key="5">
    <source>
        <dbReference type="ARBA" id="ARBA00022737"/>
    </source>
</evidence>
<accession>A0A9Q1LA94</accession>
<dbReference type="SUPFAM" id="SSF56204">
    <property type="entry name" value="Hect, E3 ligase catalytic domain"/>
    <property type="match status" value="1"/>
</dbReference>
<dbReference type="SMART" id="SM00119">
    <property type="entry name" value="HECTc"/>
    <property type="match status" value="1"/>
</dbReference>
<dbReference type="EC" id="2.3.2.26" evidence="3"/>
<evidence type="ECO:0000256" key="4">
    <source>
        <dbReference type="ARBA" id="ARBA00022679"/>
    </source>
</evidence>
<feature type="compositionally biased region" description="Low complexity" evidence="9">
    <location>
        <begin position="1156"/>
        <end position="1167"/>
    </location>
</feature>
<feature type="compositionally biased region" description="Basic and acidic residues" evidence="9">
    <location>
        <begin position="1124"/>
        <end position="1133"/>
    </location>
</feature>
<feature type="compositionally biased region" description="Acidic residues" evidence="9">
    <location>
        <begin position="1077"/>
        <end position="1114"/>
    </location>
</feature>
<dbReference type="InterPro" id="IPR011989">
    <property type="entry name" value="ARM-like"/>
</dbReference>
<dbReference type="FunFam" id="3.30.2410.10:FF:000007">
    <property type="entry name" value="Putative E3 ubiquitin-protein ligase HECTD1"/>
    <property type="match status" value="1"/>
</dbReference>
<dbReference type="Pfam" id="PF25579">
    <property type="entry name" value="TPR_TRIP12_N"/>
    <property type="match status" value="1"/>
</dbReference>
<evidence type="ECO:0000256" key="6">
    <source>
        <dbReference type="ARBA" id="ARBA00022786"/>
    </source>
</evidence>
<feature type="compositionally biased region" description="Low complexity" evidence="9">
    <location>
        <begin position="988"/>
        <end position="1005"/>
    </location>
</feature>
<organism evidence="11 12">
    <name type="scientific">Anisodus acutangulus</name>
    <dbReference type="NCBI Taxonomy" id="402998"/>
    <lineage>
        <taxon>Eukaryota</taxon>
        <taxon>Viridiplantae</taxon>
        <taxon>Streptophyta</taxon>
        <taxon>Embryophyta</taxon>
        <taxon>Tracheophyta</taxon>
        <taxon>Spermatophyta</taxon>
        <taxon>Magnoliopsida</taxon>
        <taxon>eudicotyledons</taxon>
        <taxon>Gunneridae</taxon>
        <taxon>Pentapetalae</taxon>
        <taxon>asterids</taxon>
        <taxon>lamiids</taxon>
        <taxon>Solanales</taxon>
        <taxon>Solanaceae</taxon>
        <taxon>Solanoideae</taxon>
        <taxon>Hyoscyameae</taxon>
        <taxon>Anisodus</taxon>
    </lineage>
</organism>
<dbReference type="Proteomes" id="UP001152561">
    <property type="component" value="Unassembled WGS sequence"/>
</dbReference>
<keyword evidence="5" id="KW-0677">Repeat</keyword>
<feature type="compositionally biased region" description="Low complexity" evidence="9">
    <location>
        <begin position="33"/>
        <end position="63"/>
    </location>
</feature>
<dbReference type="SUPFAM" id="SSF48371">
    <property type="entry name" value="ARM repeat"/>
    <property type="match status" value="1"/>
</dbReference>
<evidence type="ECO:0000256" key="1">
    <source>
        <dbReference type="ARBA" id="ARBA00000885"/>
    </source>
</evidence>
<dbReference type="InterPro" id="IPR035983">
    <property type="entry name" value="Hect_E3_ubiquitin_ligase"/>
</dbReference>
<feature type="active site" description="Glycyl thioester intermediate" evidence="7">
    <location>
        <position position="1857"/>
    </location>
</feature>
<name>A0A9Q1LA94_9SOLA</name>
<reference evidence="12" key="1">
    <citation type="journal article" date="2023" name="Proc. Natl. Acad. Sci. U.S.A.">
        <title>Genomic and structural basis for evolution of tropane alkaloid biosynthesis.</title>
        <authorList>
            <person name="Wanga Y.-J."/>
            <person name="Taina T."/>
            <person name="Yua J.-Y."/>
            <person name="Lia J."/>
            <person name="Xua B."/>
            <person name="Chenc J."/>
            <person name="D'Auriad J.C."/>
            <person name="Huanga J.-P."/>
            <person name="Huanga S.-X."/>
        </authorList>
    </citation>
    <scope>NUCLEOTIDE SEQUENCE [LARGE SCALE GENOMIC DNA]</scope>
    <source>
        <strain evidence="12">cv. KIB-2019</strain>
    </source>
</reference>
<feature type="domain" description="HECT" evidence="10">
    <location>
        <begin position="1499"/>
        <end position="1890"/>
    </location>
</feature>
<dbReference type="FunFam" id="1.25.10.10:FF:000689">
    <property type="entry name" value="HECT ubiquitin protein ligase family protein KAK"/>
    <property type="match status" value="1"/>
</dbReference>
<dbReference type="Pfam" id="PF00632">
    <property type="entry name" value="HECT"/>
    <property type="match status" value="1"/>
</dbReference>
<feature type="region of interest" description="Disordered" evidence="9">
    <location>
        <begin position="1279"/>
        <end position="1310"/>
    </location>
</feature>
<dbReference type="InterPro" id="IPR016024">
    <property type="entry name" value="ARM-type_fold"/>
</dbReference>
<feature type="region of interest" description="Disordered" evidence="9">
    <location>
        <begin position="978"/>
        <end position="1174"/>
    </location>
</feature>
<dbReference type="PROSITE" id="PS50176">
    <property type="entry name" value="ARM_REPEAT"/>
    <property type="match status" value="1"/>
</dbReference>
<feature type="compositionally biased region" description="Polar residues" evidence="9">
    <location>
        <begin position="708"/>
        <end position="725"/>
    </location>
</feature>
<comment type="catalytic activity">
    <reaction evidence="1">
        <text>S-ubiquitinyl-[E2 ubiquitin-conjugating enzyme]-L-cysteine + [acceptor protein]-L-lysine = [E2 ubiquitin-conjugating enzyme]-L-cysteine + N(6)-ubiquitinyl-[acceptor protein]-L-lysine.</text>
        <dbReference type="EC" id="2.3.2.26"/>
    </reaction>
</comment>
<feature type="compositionally biased region" description="Low complexity" evidence="9">
    <location>
        <begin position="1288"/>
        <end position="1306"/>
    </location>
</feature>
<dbReference type="InterPro" id="IPR045322">
    <property type="entry name" value="HECTD1/TRIP12-like"/>
</dbReference>
<evidence type="ECO:0000256" key="7">
    <source>
        <dbReference type="PROSITE-ProRule" id="PRU00104"/>
    </source>
</evidence>
<protein>
    <recommendedName>
        <fullName evidence="3">HECT-type E3 ubiquitin transferase</fullName>
        <ecNumber evidence="3">2.3.2.26</ecNumber>
    </recommendedName>
</protein>
<proteinExistence type="inferred from homology"/>
<dbReference type="GO" id="GO:0043161">
    <property type="term" value="P:proteasome-mediated ubiquitin-dependent protein catabolic process"/>
    <property type="evidence" value="ECO:0007669"/>
    <property type="project" value="TreeGrafter"/>
</dbReference>
<feature type="compositionally biased region" description="Basic and acidic residues" evidence="9">
    <location>
        <begin position="1"/>
        <end position="10"/>
    </location>
</feature>
<dbReference type="InterPro" id="IPR000225">
    <property type="entry name" value="Armadillo"/>
</dbReference>
<feature type="compositionally biased region" description="Polar residues" evidence="9">
    <location>
        <begin position="519"/>
        <end position="539"/>
    </location>
</feature>
<comment type="similarity">
    <text evidence="2">Belongs to the UPL family. K-HECT subfamily.</text>
</comment>
<dbReference type="PANTHER" id="PTHR45670:SF1">
    <property type="entry name" value="E3 UBIQUITIN-PROTEIN LIGASE HECTD1"/>
    <property type="match status" value="1"/>
</dbReference>
<dbReference type="PROSITE" id="PS50237">
    <property type="entry name" value="HECT"/>
    <property type="match status" value="1"/>
</dbReference>
<evidence type="ECO:0000256" key="3">
    <source>
        <dbReference type="ARBA" id="ARBA00012485"/>
    </source>
</evidence>
<keyword evidence="4" id="KW-0808">Transferase</keyword>
<feature type="region of interest" description="Disordered" evidence="9">
    <location>
        <begin position="1830"/>
        <end position="1849"/>
    </location>
</feature>
<sequence length="2105" mass="226057">METRSRKRPEAPSSAPSSSSSGPTTRAAKRARLSATATAAATSTANSTPTASISTRSRIATRSQDSHMDSTNESSGSGTRTRRGKNPSHGPTDNEDNNNNNLDKGKEKEHEIRVRHRDRELNIDSGGVGGGGDGDDDDNDSEGGVGILHQNLTSASSALQGLLRKLGAGLDDLLPSSAMGSTSSSHQSGRLKKILAGLRADGEEGKQVEALTQLCEMLSIGTEDSLSTFSVDSFVPVLVGLLNHENNPDIMLLAARALTHLVDVLPSSCAAVVHYGAVSCFVARLLTIEYMDLAEQSLQALKKISQEHPTACLRAGALMAVLSYLDFFSTGVQRVALATAANMCKKLPSDASDFVMEAVPLLTNLLQYHDAKVLEHASICLTRIAEAFASYPEKLDELCNHGLVTQAASLISTSNSGGGQASLSTSTYTGLIRLLSTCASGSPLGTKTLLLLGISGILKDILSGSGLVATVSVSPALSKPPEQIFEIVNLANELLPPLPQGTISLPTATNLLIKGPTMKKSSASGSTKQEETNPSSQEVSAREKLLNDQPELLQQFGMDVLPVLIQVYGSSVNSPVRHRCLSAIGKLMYFSSAIMIQSLNNVTNISSFLAGVLAWKDPQVLVPALQVAEILMEKLPGIFAKMFVREGVVHAVDALVLSASHGSATSQPSSAEKDNDCIPGSSRSRRNRRRGSNSNTDASSIEDPKNTVRGSGSPPNSLEIPKTSSSLRMAVSAGAKSFKDKYFPSESGSTEVGVTDDLLRLKSLCMKLNTGVDEQISKPKGKSKASVPRLGDISASKEETLAELVASILGELSKGDGVSTFEFIGSGVVASLLNYFTCGYFLKERISDTNLSRLRQQAIRRYKSFIAVALPSSVGGDVVPMTVLVQKLQNALSSLERFPVVLSHSSRSSTGNARLSSGLSALSQPFKLRLCRAQGDKILRDYSSNVVLIDPLASLAAIEDFLWPRVQRVESGQKALASVGNSESGTTVAGVGASSPSTSTPASGTRRTRSKSAVNINDSAKKDPPQEKSGSSSKGKGKAVLKPAQEDGKGPQTRNAARRRAALDKEVEVKPVNGESSSEDDELDMSPVETDDALVIEDEDISDDDEDDQDDVLGDDSLPVCMPDKVHDVKLGDCSEDSPAAQTPNDSQTNAGGGSSSRAASAQGSDSVEFRSGSSYGSRGAMSFAAAAMAGLASANGRGARGARDRHGRPLFSTNNPPRLVFSAGGKQLNRHLTIYQAIQRQLVLDEDDEERYGGTDFLSSDGSRLWGDIYTITYQRADSQAERSTKGDGSSTSTKSNKVSSSASAGADPSLHRASLLDSILLGELPCDMEKSNSTYNILALLRVVEGLNQLAPRLRVQSVIDDFSEGKKMSLDDLNATGVKIPSEEFVNSKLTPKLARQIQDALALCSGSLPSWCCQLTRSCPFLFPFETRRQYFYSTAFGLSRALYRLQQQQGADGNGSTNEREVRVGRLQRQKVRVSRNRILDSAAKVMEMYSSQKAVLEVEYFGEVGTGLGPTLEFYTLLSRDLQKGGLGMWRTNSSSSEYSMEVGVDEKLSGGDKELVQAPLGLFPLPWLSTVDTADGNQFPKVIEFFRLLGRVMAKALQDGRLLDLPLSTAFYKLVLGQELDLYDILSFDAELGKTLQELQALVSRKQYLESIGGQSQENINDLHFRGTPVEDLCLDFTLPGYPEYVLKAGDENVDLSNLEEYVSLVVDAAVRTGIGRQMEAFRSGFNQVFDISALQIFSPTELDYLLCGRKELWKAETLVDHIKFDHGYTAKSPAIVYLLEIMGEFTPEQQRAFCQFVTGAPRLPPGGLAVLNPKLTIVRKHSSSASNTASNGNMPSESADDDLPSVMTCANYLKLPPYSTKEIMYKKLLYAINEGQGSFDLSNSLLGDTLSGCWATVGVLTEKGQPRTSSTGKQYAIWKMGSLDEKTISLFVFGDAYQKNCNEKAGAVFALFNCSVRKDNSRTSDKYSSSMRAELKGGNLRTGFRDHLKSEGIYVSAAPLKLLSVDGLKKALSNAGKVTTNVHSQGIRFLSQITGKSNSNNTKGSMADRDQTRNRTNESPSSTKKKNLSETRRSYSCDHKKPKNGTAAEFRTKTCAG</sequence>
<feature type="compositionally biased region" description="Basic and acidic residues" evidence="9">
    <location>
        <begin position="103"/>
        <end position="122"/>
    </location>
</feature>
<dbReference type="Gene3D" id="3.30.2410.10">
    <property type="entry name" value="Hect, E3 ligase catalytic domain"/>
    <property type="match status" value="1"/>
</dbReference>
<feature type="compositionally biased region" description="Low complexity" evidence="9">
    <location>
        <begin position="11"/>
        <end position="26"/>
    </location>
</feature>
<dbReference type="CDD" id="cd00078">
    <property type="entry name" value="HECTc"/>
    <property type="match status" value="1"/>
</dbReference>
<dbReference type="Gene3D" id="1.25.10.10">
    <property type="entry name" value="Leucine-rich Repeat Variant"/>
    <property type="match status" value="1"/>
</dbReference>
<dbReference type="OrthoDB" id="423283at2759"/>
<dbReference type="FunFam" id="3.90.1750.10:FF:000048">
    <property type="entry name" value="E3 ubiquitin-protein ligase UPL3"/>
    <property type="match status" value="1"/>
</dbReference>